<dbReference type="InterPro" id="IPR050109">
    <property type="entry name" value="HTH-type_TetR-like_transc_reg"/>
</dbReference>
<dbReference type="GO" id="GO:0000976">
    <property type="term" value="F:transcription cis-regulatory region binding"/>
    <property type="evidence" value="ECO:0007669"/>
    <property type="project" value="TreeGrafter"/>
</dbReference>
<dbReference type="GO" id="GO:0003700">
    <property type="term" value="F:DNA-binding transcription factor activity"/>
    <property type="evidence" value="ECO:0007669"/>
    <property type="project" value="TreeGrafter"/>
</dbReference>
<keyword evidence="7" id="KW-1185">Reference proteome</keyword>
<organism evidence="6 7">
    <name type="scientific">Pseudanabaena cinerea FACHB-1277</name>
    <dbReference type="NCBI Taxonomy" id="2949581"/>
    <lineage>
        <taxon>Bacteria</taxon>
        <taxon>Bacillati</taxon>
        <taxon>Cyanobacteriota</taxon>
        <taxon>Cyanophyceae</taxon>
        <taxon>Pseudanabaenales</taxon>
        <taxon>Pseudanabaenaceae</taxon>
        <taxon>Pseudanabaena</taxon>
        <taxon>Pseudanabaena cinerea</taxon>
    </lineage>
</organism>
<dbReference type="Pfam" id="PF00440">
    <property type="entry name" value="TetR_N"/>
    <property type="match status" value="1"/>
</dbReference>
<evidence type="ECO:0000313" key="7">
    <source>
        <dbReference type="Proteomes" id="UP000631421"/>
    </source>
</evidence>
<dbReference type="InterPro" id="IPR009057">
    <property type="entry name" value="Homeodomain-like_sf"/>
</dbReference>
<evidence type="ECO:0000259" key="5">
    <source>
        <dbReference type="PROSITE" id="PS50977"/>
    </source>
</evidence>
<reference evidence="6" key="1">
    <citation type="journal article" date="2015" name="ISME J.">
        <title>Draft Genome Sequence of Streptomyces incarnatus NRRL8089, which Produces the Nucleoside Antibiotic Sinefungin.</title>
        <authorList>
            <person name="Oshima K."/>
            <person name="Hattori M."/>
            <person name="Shimizu H."/>
            <person name="Fukuda K."/>
            <person name="Nemoto M."/>
            <person name="Inagaki K."/>
            <person name="Tamura T."/>
        </authorList>
    </citation>
    <scope>NUCLEOTIDE SEQUENCE</scope>
    <source>
        <strain evidence="6">FACHB-1277</strain>
    </source>
</reference>
<dbReference type="Gene3D" id="1.10.357.10">
    <property type="entry name" value="Tetracycline Repressor, domain 2"/>
    <property type="match status" value="1"/>
</dbReference>
<dbReference type="InterPro" id="IPR001647">
    <property type="entry name" value="HTH_TetR"/>
</dbReference>
<keyword evidence="1" id="KW-0805">Transcription regulation</keyword>
<dbReference type="SUPFAM" id="SSF48498">
    <property type="entry name" value="Tetracyclin repressor-like, C-terminal domain"/>
    <property type="match status" value="1"/>
</dbReference>
<evidence type="ECO:0000256" key="3">
    <source>
        <dbReference type="ARBA" id="ARBA00023163"/>
    </source>
</evidence>
<feature type="domain" description="HTH tetR-type" evidence="5">
    <location>
        <begin position="13"/>
        <end position="73"/>
    </location>
</feature>
<evidence type="ECO:0000256" key="1">
    <source>
        <dbReference type="ARBA" id="ARBA00023015"/>
    </source>
</evidence>
<dbReference type="Proteomes" id="UP000631421">
    <property type="component" value="Unassembled WGS sequence"/>
</dbReference>
<dbReference type="RefSeq" id="WP_190349908.1">
    <property type="nucleotide sequence ID" value="NZ_JACJPY010000010.1"/>
</dbReference>
<evidence type="ECO:0000313" key="6">
    <source>
        <dbReference type="EMBL" id="MBD2149534.1"/>
    </source>
</evidence>
<dbReference type="InterPro" id="IPR036271">
    <property type="entry name" value="Tet_transcr_reg_TetR-rel_C_sf"/>
</dbReference>
<name>A0A926UR16_9CYAN</name>
<protein>
    <submittedName>
        <fullName evidence="6">TetR/AcrR family transcriptional regulator</fullName>
    </submittedName>
</protein>
<dbReference type="AlphaFoldDB" id="A0A926UR16"/>
<dbReference type="SUPFAM" id="SSF46689">
    <property type="entry name" value="Homeodomain-like"/>
    <property type="match status" value="1"/>
</dbReference>
<dbReference type="Pfam" id="PF17937">
    <property type="entry name" value="TetR_C_28"/>
    <property type="match status" value="1"/>
</dbReference>
<dbReference type="PROSITE" id="PS50977">
    <property type="entry name" value="HTH_TETR_2"/>
    <property type="match status" value="1"/>
</dbReference>
<feature type="DNA-binding region" description="H-T-H motif" evidence="4">
    <location>
        <begin position="36"/>
        <end position="55"/>
    </location>
</feature>
<evidence type="ECO:0000256" key="2">
    <source>
        <dbReference type="ARBA" id="ARBA00023125"/>
    </source>
</evidence>
<dbReference type="EMBL" id="JACJPY010000010">
    <property type="protein sequence ID" value="MBD2149534.1"/>
    <property type="molecule type" value="Genomic_DNA"/>
</dbReference>
<reference evidence="6" key="2">
    <citation type="submission" date="2020-08" db="EMBL/GenBank/DDBJ databases">
        <authorList>
            <person name="Chen M."/>
            <person name="Teng W."/>
            <person name="Zhao L."/>
            <person name="Hu C."/>
            <person name="Zhou Y."/>
            <person name="Han B."/>
            <person name="Song L."/>
            <person name="Shu W."/>
        </authorList>
    </citation>
    <scope>NUCLEOTIDE SEQUENCE</scope>
    <source>
        <strain evidence="6">FACHB-1277</strain>
    </source>
</reference>
<keyword evidence="3" id="KW-0804">Transcription</keyword>
<dbReference type="PRINTS" id="PR00455">
    <property type="entry name" value="HTHTETR"/>
</dbReference>
<comment type="caution">
    <text evidence="6">The sequence shown here is derived from an EMBL/GenBank/DDBJ whole genome shotgun (WGS) entry which is preliminary data.</text>
</comment>
<accession>A0A926UR16</accession>
<dbReference type="InterPro" id="IPR041479">
    <property type="entry name" value="TetR_CgmR_C"/>
</dbReference>
<keyword evidence="2 4" id="KW-0238">DNA-binding</keyword>
<dbReference type="PANTHER" id="PTHR30055">
    <property type="entry name" value="HTH-TYPE TRANSCRIPTIONAL REGULATOR RUTR"/>
    <property type="match status" value="1"/>
</dbReference>
<proteinExistence type="predicted"/>
<gene>
    <name evidence="6" type="ORF">H6F44_05255</name>
</gene>
<dbReference type="PANTHER" id="PTHR30055:SF234">
    <property type="entry name" value="HTH-TYPE TRANSCRIPTIONAL REGULATOR BETI"/>
    <property type="match status" value="1"/>
</dbReference>
<evidence type="ECO:0000256" key="4">
    <source>
        <dbReference type="PROSITE-ProRule" id="PRU00335"/>
    </source>
</evidence>
<sequence>MAEALEVGKRSQSTTKESLLNAAGEVVLRFGADALTLDAVAKEAGVSKGGLLYHFPNKEALLIGMVANLIAQFEQLLEIELTRQGDRTIKGAWLRAYIRAQDLFDRENAAIQSGLLAAVSKDSRLLQPLRDVYQKWQQDAFNCGIAPVKAGIILLAMDGLSLNILLGTNCVSDQERSRIVEELIRMTYADE</sequence>